<proteinExistence type="predicted"/>
<organism evidence="2">
    <name type="scientific">Oryza rufipogon</name>
    <name type="common">Brownbeard rice</name>
    <name type="synonym">Asian wild rice</name>
    <dbReference type="NCBI Taxonomy" id="4529"/>
    <lineage>
        <taxon>Eukaryota</taxon>
        <taxon>Viridiplantae</taxon>
        <taxon>Streptophyta</taxon>
        <taxon>Embryophyta</taxon>
        <taxon>Tracheophyta</taxon>
        <taxon>Spermatophyta</taxon>
        <taxon>Magnoliopsida</taxon>
        <taxon>Liliopsida</taxon>
        <taxon>Poales</taxon>
        <taxon>Poaceae</taxon>
        <taxon>BOP clade</taxon>
        <taxon>Oryzoideae</taxon>
        <taxon>Oryzeae</taxon>
        <taxon>Oryzinae</taxon>
        <taxon>Oryza</taxon>
    </lineage>
</organism>
<name>A0A2I4S617_ORYRU</name>
<sequence length="90" mass="9846">MGRSPAARSPTCRHGTVVLTLPPLPLTQTPNPHRCRPLRQAARPDADHAAAATRRDRLLAQTLIPPTPLPPGWMQKENGGRMGEEERENG</sequence>
<dbReference type="AlphaFoldDB" id="A0A2I4S617"/>
<gene>
    <name evidence="2" type="ORF">DX_16</name>
</gene>
<accession>A0A2I4S617</accession>
<evidence type="ECO:0000256" key="1">
    <source>
        <dbReference type="SAM" id="MobiDB-lite"/>
    </source>
</evidence>
<feature type="region of interest" description="Disordered" evidence="1">
    <location>
        <begin position="62"/>
        <end position="90"/>
    </location>
</feature>
<feature type="compositionally biased region" description="Basic and acidic residues" evidence="1">
    <location>
        <begin position="78"/>
        <end position="90"/>
    </location>
</feature>
<evidence type="ECO:0000313" key="2">
    <source>
        <dbReference type="EMBL" id="ASR75328.1"/>
    </source>
</evidence>
<dbReference type="EMBL" id="MF503970">
    <property type="protein sequence ID" value="ASR75328.1"/>
    <property type="molecule type" value="Genomic_DNA"/>
</dbReference>
<reference evidence="2" key="1">
    <citation type="submission" date="2017-07" db="EMBL/GenBank/DDBJ databases">
        <title>Chromosomal microdeletions drove parallel domestication of plant architecture in Asian and African rice#.</title>
        <authorList>
            <person name="Wu Y."/>
            <person name="Zhao S."/>
            <person name="Li X."/>
            <person name="Zhang B."/>
            <person name="Jiang L."/>
            <person name="Tang Y."/>
            <person name="Zhao J."/>
            <person name="Ma X."/>
            <person name="Cai H."/>
            <person name="Sun C."/>
            <person name="Tan L."/>
        </authorList>
    </citation>
    <scope>NUCLEOTIDE SEQUENCE</scope>
</reference>
<protein>
    <submittedName>
        <fullName evidence="2">Uncharacterized protein</fullName>
    </submittedName>
</protein>